<reference evidence="2 3" key="1">
    <citation type="submission" date="2014-06" db="EMBL/GenBank/DDBJ databases">
        <authorList>
            <person name="Swart Estienne"/>
        </authorList>
    </citation>
    <scope>NUCLEOTIDE SEQUENCE [LARGE SCALE GENOMIC DNA]</scope>
    <source>
        <strain evidence="2 3">130c</strain>
    </source>
</reference>
<feature type="region of interest" description="Disordered" evidence="1">
    <location>
        <begin position="48"/>
        <end position="69"/>
    </location>
</feature>
<dbReference type="InParanoid" id="A0A078A8L6"/>
<protein>
    <submittedName>
        <fullName evidence="2">Uncharacterized protein</fullName>
    </submittedName>
</protein>
<organism evidence="2 3">
    <name type="scientific">Stylonychia lemnae</name>
    <name type="common">Ciliate</name>
    <dbReference type="NCBI Taxonomy" id="5949"/>
    <lineage>
        <taxon>Eukaryota</taxon>
        <taxon>Sar</taxon>
        <taxon>Alveolata</taxon>
        <taxon>Ciliophora</taxon>
        <taxon>Intramacronucleata</taxon>
        <taxon>Spirotrichea</taxon>
        <taxon>Stichotrichia</taxon>
        <taxon>Sporadotrichida</taxon>
        <taxon>Oxytrichidae</taxon>
        <taxon>Stylonychinae</taxon>
        <taxon>Stylonychia</taxon>
    </lineage>
</organism>
<keyword evidence="3" id="KW-1185">Reference proteome</keyword>
<gene>
    <name evidence="2" type="primary">Contig19180.g20339</name>
    <name evidence="2" type="ORF">STYLEM_7549</name>
</gene>
<sequence>MTNDLIQKPHSILQSKSARNIKTKTKRFSFKQKQIDLQKLDYNSASPVFSKNESTKESNEEQMLVNKTSRDQNIRQKLKRLGKFDHEDEFIATLCLVKLRRRINSNSFDELSFVSSPNFQNQPVQEIKYPLLQKTEKIQEIMESEQIQLEPQIQLPRINQFTLLQEALLQPAGKNDVNSQPVLIIPDKTLLGPFSHIMQQQYVNRFY</sequence>
<evidence type="ECO:0000313" key="3">
    <source>
        <dbReference type="Proteomes" id="UP000039865"/>
    </source>
</evidence>
<evidence type="ECO:0000256" key="1">
    <source>
        <dbReference type="SAM" id="MobiDB-lite"/>
    </source>
</evidence>
<proteinExistence type="predicted"/>
<dbReference type="AlphaFoldDB" id="A0A078A8L6"/>
<name>A0A078A8L6_STYLE</name>
<dbReference type="EMBL" id="CCKQ01007213">
    <property type="protein sequence ID" value="CDW78569.1"/>
    <property type="molecule type" value="Genomic_DNA"/>
</dbReference>
<evidence type="ECO:0000313" key="2">
    <source>
        <dbReference type="EMBL" id="CDW78569.1"/>
    </source>
</evidence>
<dbReference type="Proteomes" id="UP000039865">
    <property type="component" value="Unassembled WGS sequence"/>
</dbReference>
<accession>A0A078A8L6</accession>